<accession>A0ABQ5YM66</accession>
<evidence type="ECO:0000259" key="7">
    <source>
        <dbReference type="Pfam" id="PF25975"/>
    </source>
</evidence>
<dbReference type="Pfam" id="PF25869">
    <property type="entry name" value="3HB_CusB"/>
    <property type="match status" value="1"/>
</dbReference>
<dbReference type="NCBIfam" id="TIGR01730">
    <property type="entry name" value="RND_mfp"/>
    <property type="match status" value="1"/>
</dbReference>
<dbReference type="PANTHER" id="PTHR30097:SF15">
    <property type="entry name" value="CATION EFFLUX SYSTEM PROTEIN CUSB"/>
    <property type="match status" value="1"/>
</dbReference>
<protein>
    <recommendedName>
        <fullName evidence="10">Efflux RND transporter periplasmic adaptor subunit</fullName>
    </recommendedName>
</protein>
<dbReference type="Pfam" id="PF25975">
    <property type="entry name" value="CzcB_C"/>
    <property type="match status" value="1"/>
</dbReference>
<reference evidence="9" key="1">
    <citation type="journal article" date="2019" name="Int. J. Syst. Evol. Microbiol.">
        <title>The Global Catalogue of Microorganisms (GCM) 10K type strain sequencing project: providing services to taxonomists for standard genome sequencing and annotation.</title>
        <authorList>
            <consortium name="The Broad Institute Genomics Platform"/>
            <consortium name="The Broad Institute Genome Sequencing Center for Infectious Disease"/>
            <person name="Wu L."/>
            <person name="Ma J."/>
        </authorList>
    </citation>
    <scope>NUCLEOTIDE SEQUENCE [LARGE SCALE GENOMIC DNA]</scope>
    <source>
        <strain evidence="9">NBRC 105857</strain>
    </source>
</reference>
<dbReference type="RefSeq" id="WP_284279546.1">
    <property type="nucleotide sequence ID" value="NZ_BSOJ01000006.1"/>
</dbReference>
<dbReference type="Proteomes" id="UP001156664">
    <property type="component" value="Unassembled WGS sequence"/>
</dbReference>
<evidence type="ECO:0000259" key="4">
    <source>
        <dbReference type="Pfam" id="PF25869"/>
    </source>
</evidence>
<gene>
    <name evidence="8" type="ORF">GCM10007875_03000</name>
</gene>
<dbReference type="InterPro" id="IPR058792">
    <property type="entry name" value="Beta-barrel_RND_2"/>
</dbReference>
<dbReference type="InterPro" id="IPR058790">
    <property type="entry name" value="BSH_CusB"/>
</dbReference>
<feature type="domain" description="CusB-like barrel-sandwich hybrid" evidence="5">
    <location>
        <begin position="165"/>
        <end position="284"/>
    </location>
</feature>
<dbReference type="SUPFAM" id="SSF111369">
    <property type="entry name" value="HlyD-like secretion proteins"/>
    <property type="match status" value="1"/>
</dbReference>
<dbReference type="EMBL" id="BSOJ01000006">
    <property type="protein sequence ID" value="GLR25212.1"/>
    <property type="molecule type" value="Genomic_DNA"/>
</dbReference>
<keyword evidence="9" id="KW-1185">Reference proteome</keyword>
<evidence type="ECO:0008006" key="10">
    <source>
        <dbReference type="Google" id="ProtNLM"/>
    </source>
</evidence>
<dbReference type="Gene3D" id="2.40.420.20">
    <property type="match status" value="1"/>
</dbReference>
<feature type="domain" description="CzcB-like C-terminal circularly permuted SH3-like" evidence="7">
    <location>
        <begin position="372"/>
        <end position="431"/>
    </location>
</feature>
<dbReference type="Gene3D" id="2.40.50.100">
    <property type="match status" value="1"/>
</dbReference>
<dbReference type="Gene3D" id="2.40.30.170">
    <property type="match status" value="1"/>
</dbReference>
<comment type="caution">
    <text evidence="8">The sequence shown here is derived from an EMBL/GenBank/DDBJ whole genome shotgun (WGS) entry which is preliminary data.</text>
</comment>
<dbReference type="Pfam" id="PF19335">
    <property type="entry name" value="HMBD"/>
    <property type="match status" value="1"/>
</dbReference>
<dbReference type="InterPro" id="IPR058649">
    <property type="entry name" value="CzcB_C"/>
</dbReference>
<feature type="domain" description="CusB-like three alpha-helical bundle" evidence="4">
    <location>
        <begin position="200"/>
        <end position="251"/>
    </location>
</feature>
<evidence type="ECO:0000259" key="6">
    <source>
        <dbReference type="Pfam" id="PF25954"/>
    </source>
</evidence>
<dbReference type="InterPro" id="IPR045800">
    <property type="entry name" value="HMBD"/>
</dbReference>
<dbReference type="Pfam" id="PF25954">
    <property type="entry name" value="Beta-barrel_RND_2"/>
    <property type="match status" value="1"/>
</dbReference>
<evidence type="ECO:0000259" key="3">
    <source>
        <dbReference type="Pfam" id="PF19335"/>
    </source>
</evidence>
<dbReference type="Gene3D" id="6.10.140.730">
    <property type="match status" value="1"/>
</dbReference>
<keyword evidence="2" id="KW-0813">Transport</keyword>
<evidence type="ECO:0000256" key="2">
    <source>
        <dbReference type="ARBA" id="ARBA00022448"/>
    </source>
</evidence>
<dbReference type="InterPro" id="IPR058791">
    <property type="entry name" value="3HB_CusB"/>
</dbReference>
<evidence type="ECO:0000313" key="8">
    <source>
        <dbReference type="EMBL" id="GLR25212.1"/>
    </source>
</evidence>
<comment type="similarity">
    <text evidence="1">Belongs to the membrane fusion protein (MFP) (TC 8.A.1) family.</text>
</comment>
<proteinExistence type="inferred from homology"/>
<evidence type="ECO:0000259" key="5">
    <source>
        <dbReference type="Pfam" id="PF25919"/>
    </source>
</evidence>
<dbReference type="InterPro" id="IPR051909">
    <property type="entry name" value="MFP_Cation_Efflux"/>
</dbReference>
<dbReference type="InterPro" id="IPR006143">
    <property type="entry name" value="RND_pump_MFP"/>
</dbReference>
<organism evidence="8 9">
    <name type="scientific">Limnobacter litoralis</name>
    <dbReference type="NCBI Taxonomy" id="481366"/>
    <lineage>
        <taxon>Bacteria</taxon>
        <taxon>Pseudomonadati</taxon>
        <taxon>Pseudomonadota</taxon>
        <taxon>Betaproteobacteria</taxon>
        <taxon>Burkholderiales</taxon>
        <taxon>Burkholderiaceae</taxon>
        <taxon>Limnobacter</taxon>
    </lineage>
</organism>
<dbReference type="PANTHER" id="PTHR30097">
    <property type="entry name" value="CATION EFFLUX SYSTEM PROTEIN CUSB"/>
    <property type="match status" value="1"/>
</dbReference>
<dbReference type="Pfam" id="PF25919">
    <property type="entry name" value="BSH_CusB"/>
    <property type="match status" value="1"/>
</dbReference>
<sequence>MKQKTILTALLAAGLLAGTGFGFYEFGMHQGMNMTAAGGSPATSGQTNPKDPSTWGIPEGEAATRRHIQEGLKAGDTDPVTGQKILYYHDPMVPGKNFDSPGKSPFMDMMLVPAYGGGSSDTGTVTISPRIEQNLGMRTALVQAGRLESKVSTVGAIAWNERELTTLQARASGYVEKLYVKATLDPVRKGQALLDLYVPDWVAVQEDYLTLQHMQGDNLATLREAALARMRQAGMDDQQIAQVKKAGKVQARVTVYSPQNGVITELNAREGMTVMPGSNLMQLNGLDKVWSYAEVPENQAPLLRVGQTVAATTPALPGQTFTGKVQAILPQVDAKTRTLKARLELDNTAHTLVPGMFVNMTFADQQGHEALLVPTQALIQTGQRTLVMVAEQQGQYRPVEVTTGESTADKTEILAGLKAGQQVVVSGQFLLDSEASLKGLEARLPVPNPAPGGTP</sequence>
<feature type="domain" description="CusB-like beta-barrel" evidence="6">
    <location>
        <begin position="288"/>
        <end position="365"/>
    </location>
</feature>
<evidence type="ECO:0000313" key="9">
    <source>
        <dbReference type="Proteomes" id="UP001156664"/>
    </source>
</evidence>
<evidence type="ECO:0000256" key="1">
    <source>
        <dbReference type="ARBA" id="ARBA00009477"/>
    </source>
</evidence>
<feature type="domain" description="Heavy metal binding" evidence="3">
    <location>
        <begin position="87"/>
        <end position="114"/>
    </location>
</feature>
<name>A0ABQ5YM66_9BURK</name>